<feature type="domain" description="Structure-specific endonuclease subunit SLX1 C-terminal" evidence="3">
    <location>
        <begin position="162"/>
        <end position="226"/>
    </location>
</feature>
<dbReference type="GO" id="GO:0033557">
    <property type="term" value="C:Slx1-Slx4 complex"/>
    <property type="evidence" value="ECO:0007669"/>
    <property type="project" value="TreeGrafter"/>
</dbReference>
<dbReference type="RefSeq" id="XP_025049740.1">
    <property type="nucleotide sequence ID" value="XM_025193955.1"/>
</dbReference>
<evidence type="ECO:0000259" key="2">
    <source>
        <dbReference type="Pfam" id="PF01541"/>
    </source>
</evidence>
<dbReference type="InterPro" id="IPR048749">
    <property type="entry name" value="SLX1_C"/>
</dbReference>
<evidence type="ECO:0000259" key="3">
    <source>
        <dbReference type="Pfam" id="PF21202"/>
    </source>
</evidence>
<dbReference type="Gene3D" id="3.30.40.10">
    <property type="entry name" value="Zinc/RING finger domain, C3HC4 (zinc finger)"/>
    <property type="match status" value="1"/>
</dbReference>
<evidence type="ECO:0000313" key="5">
    <source>
        <dbReference type="RefSeq" id="XP_025049740.1"/>
    </source>
</evidence>
<evidence type="ECO:0000256" key="1">
    <source>
        <dbReference type="SAM" id="MobiDB-lite"/>
    </source>
</evidence>
<keyword evidence="4" id="KW-1185">Reference proteome</keyword>
<feature type="region of interest" description="Disordered" evidence="1">
    <location>
        <begin position="87"/>
        <end position="156"/>
    </location>
</feature>
<organism evidence="4 5">
    <name type="scientific">Alligator sinensis</name>
    <name type="common">Chinese alligator</name>
    <dbReference type="NCBI Taxonomy" id="38654"/>
    <lineage>
        <taxon>Eukaryota</taxon>
        <taxon>Metazoa</taxon>
        <taxon>Chordata</taxon>
        <taxon>Craniata</taxon>
        <taxon>Vertebrata</taxon>
        <taxon>Euteleostomi</taxon>
        <taxon>Archelosauria</taxon>
        <taxon>Archosauria</taxon>
        <taxon>Crocodylia</taxon>
        <taxon>Alligatoridae</taxon>
        <taxon>Alligatorinae</taxon>
        <taxon>Alligator</taxon>
    </lineage>
</organism>
<dbReference type="AlphaFoldDB" id="A0A3Q0FUB5"/>
<dbReference type="GO" id="GO:0000724">
    <property type="term" value="P:double-strand break repair via homologous recombination"/>
    <property type="evidence" value="ECO:0007669"/>
    <property type="project" value="TreeGrafter"/>
</dbReference>
<dbReference type="InterPro" id="IPR000305">
    <property type="entry name" value="GIY-YIG_endonuc"/>
</dbReference>
<dbReference type="GO" id="GO:0017108">
    <property type="term" value="F:5'-flap endonuclease activity"/>
    <property type="evidence" value="ECO:0007669"/>
    <property type="project" value="TreeGrafter"/>
</dbReference>
<sequence length="261" mass="28225">MGRTRRERGSTMATAPGQGFRGVYLLLCTCPERWGRVYVGFTVHPRRRELQHNRGQRYGGAHRTSGRGPWEMVLIVHGFPSNVAALQGSAPPLPGPAPSRELGSSGWERQGLRGSGAQTPGLLGSGPDLAPPPHMPITSGPFPDQPHLAHQAPPPPAVPGGTCQLCEGHFQGEVDAPLRCIQPGCPLTAHPPCLARHFLKDEPHQLLPVEGCCPCCNTLVRWGDLIRSHLGYRNDPEDDLCSSQGHWTEELQAEKAGPQVE</sequence>
<dbReference type="PANTHER" id="PTHR20208">
    <property type="entry name" value="STRUCTURE-SPECIFIC ENDONUCLEASE SUBUNIT SLX1"/>
    <property type="match status" value="1"/>
</dbReference>
<dbReference type="Gene3D" id="3.40.1440.10">
    <property type="entry name" value="GIY-YIG endonuclease"/>
    <property type="match status" value="1"/>
</dbReference>
<dbReference type="GO" id="GO:0008821">
    <property type="term" value="F:crossover junction DNA endonuclease activity"/>
    <property type="evidence" value="ECO:0007669"/>
    <property type="project" value="TreeGrafter"/>
</dbReference>
<gene>
    <name evidence="5" type="primary">LOC102375024</name>
</gene>
<dbReference type="PANTHER" id="PTHR20208:SF10">
    <property type="entry name" value="STRUCTURE-SPECIFIC ENDONUCLEASE SUBUNIT SLX1"/>
    <property type="match status" value="1"/>
</dbReference>
<reference evidence="5" key="1">
    <citation type="submission" date="2025-08" db="UniProtKB">
        <authorList>
            <consortium name="RefSeq"/>
        </authorList>
    </citation>
    <scope>IDENTIFICATION</scope>
</reference>
<feature type="domain" description="GIY-YIG" evidence="2">
    <location>
        <begin position="22"/>
        <end position="86"/>
    </location>
</feature>
<dbReference type="Pfam" id="PF01541">
    <property type="entry name" value="GIY-YIG"/>
    <property type="match status" value="1"/>
</dbReference>
<evidence type="ECO:0000313" key="4">
    <source>
        <dbReference type="Proteomes" id="UP000189705"/>
    </source>
</evidence>
<dbReference type="Proteomes" id="UP000189705">
    <property type="component" value="Unplaced"/>
</dbReference>
<accession>A0A3Q0FUB5</accession>
<dbReference type="InterPro" id="IPR050381">
    <property type="entry name" value="SLX1_endonuclease"/>
</dbReference>
<name>A0A3Q0FUB5_ALLSI</name>
<dbReference type="STRING" id="38654.A0A3Q0FUB5"/>
<dbReference type="GeneID" id="102375024"/>
<protein>
    <submittedName>
        <fullName evidence="5">Structure-specific endonuclease subunit SLX1-like</fullName>
    </submittedName>
</protein>
<proteinExistence type="predicted"/>
<dbReference type="Pfam" id="PF21202">
    <property type="entry name" value="SLX1_C"/>
    <property type="match status" value="1"/>
</dbReference>
<dbReference type="InterPro" id="IPR013083">
    <property type="entry name" value="Znf_RING/FYVE/PHD"/>
</dbReference>
<dbReference type="InParanoid" id="A0A3Q0FUB5"/>
<dbReference type="InterPro" id="IPR035901">
    <property type="entry name" value="GIY-YIG_endonuc_sf"/>
</dbReference>
<dbReference type="KEGG" id="asn:102375024"/>